<evidence type="ECO:0000256" key="4">
    <source>
        <dbReference type="ARBA" id="ARBA00017435"/>
    </source>
</evidence>
<feature type="transmembrane region" description="Helical" evidence="9">
    <location>
        <begin position="398"/>
        <end position="419"/>
    </location>
</feature>
<dbReference type="AlphaFoldDB" id="A0A8J2XT25"/>
<feature type="transmembrane region" description="Helical" evidence="9">
    <location>
        <begin position="526"/>
        <end position="547"/>
    </location>
</feature>
<evidence type="ECO:0000256" key="8">
    <source>
        <dbReference type="ARBA" id="ARBA00031512"/>
    </source>
</evidence>
<evidence type="ECO:0000256" key="7">
    <source>
        <dbReference type="ARBA" id="ARBA00023180"/>
    </source>
</evidence>
<evidence type="ECO:0000256" key="5">
    <source>
        <dbReference type="ARBA" id="ARBA00022554"/>
    </source>
</evidence>
<feature type="transmembrane region" description="Helical" evidence="9">
    <location>
        <begin position="554"/>
        <end position="573"/>
    </location>
</feature>
<name>A0A8J2XT25_9BACT</name>
<dbReference type="InterPro" id="IPR007484">
    <property type="entry name" value="Peptidase_M28"/>
</dbReference>
<dbReference type="Pfam" id="PF04389">
    <property type="entry name" value="Peptidase_M28"/>
    <property type="match status" value="1"/>
</dbReference>
<feature type="transmembrane region" description="Helical" evidence="9">
    <location>
        <begin position="451"/>
        <end position="471"/>
    </location>
</feature>
<keyword evidence="7" id="KW-0325">Glycoprotein</keyword>
<dbReference type="RefSeq" id="WP_188931926.1">
    <property type="nucleotide sequence ID" value="NZ_BMJC01000002.1"/>
</dbReference>
<proteinExistence type="inferred from homology"/>
<dbReference type="PANTHER" id="PTHR12147:SF58">
    <property type="entry name" value="VACUOLAR MEMBRANE PROTEASE"/>
    <property type="match status" value="1"/>
</dbReference>
<dbReference type="SUPFAM" id="SSF53187">
    <property type="entry name" value="Zn-dependent exopeptidases"/>
    <property type="match status" value="1"/>
</dbReference>
<feature type="transmembrane region" description="Helical" evidence="9">
    <location>
        <begin position="426"/>
        <end position="445"/>
    </location>
</feature>
<dbReference type="Proteomes" id="UP000607559">
    <property type="component" value="Unassembled WGS sequence"/>
</dbReference>
<dbReference type="GO" id="GO:0005774">
    <property type="term" value="C:vacuolar membrane"/>
    <property type="evidence" value="ECO:0007669"/>
    <property type="project" value="UniProtKB-SubCell"/>
</dbReference>
<evidence type="ECO:0000256" key="2">
    <source>
        <dbReference type="ARBA" id="ARBA00004128"/>
    </source>
</evidence>
<keyword evidence="5" id="KW-0926">Vacuole</keyword>
<sequence length="780" mass="85585">MRFKSGIGFLLAAILFAWLCIHLDTTPARVNSSPAAGSFSAARAMDHLRQIAKAPHSTGTPANAAVRAYILNTCATWGLDTSIQHATAVISTRNGGVVAGNVYNIVVRLKGASGSKAVLIAAHYDSQPNALGAGDDGSGCVAMLETIRALKTGHPLKNDIIFLFTDDEEDGLLGAYAFVRENPLLKEVGMVLNFDARGSSGVNVLSETNKDNGWVIDGYAHCAHPNASSLNYEVYKRLPNNTDYTPLKGAGLAGLNMAFIDGFVHYHSMTDRVDNIDPNTIQEEGDNMLSLTRYFGDLDIRDTKAPDLSFFNLIGNWFIRYPASLNIIFLILTNILLLACLIKGGFTRLVKARGLLAGFLAFPLVLLLLYFAGNYALLGIRIVSPLYNDYYSNTYHPGYYYFALTALGFAIFTFIYRWLLQRWNMASLLAGMLIILVIVLDGLYFIMPTAIYFLCFPLLIFQAGGYFIFFAKSTPASRQPASSTIAHRRPGSTKEAAISWLLLIPAILFLAPICYMFFIAFDLQPASAAVPVLIALLLGFSVPLLSIIFRESRWMVPGTAAILCIISLAAGFLHRGFTPAEPMKTNLNYFVDADQGKAHWLSFEEKADHWNKQFFPNGRLLPMSTIIPGGHGEILENEAPVEPAAAAVLTIRKDTIENGRRMLSLHCDAPQGASSIRIVLGEHNPVEEIIVDGRQPFYEATQPRNATRDFDWHWLEYRGVGAEGIDLTLQLDPQKKCDLSVISRSLGIPALQGSNGYPPDIIPGPGNYSNTILVVKKFSF</sequence>
<comment type="caution">
    <text evidence="11">The sequence shown here is derived from an EMBL/GenBank/DDBJ whole genome shotgun (WGS) entry which is preliminary data.</text>
</comment>
<comment type="similarity">
    <text evidence="3">Belongs to the peptidase M28 family.</text>
</comment>
<evidence type="ECO:0000313" key="12">
    <source>
        <dbReference type="Proteomes" id="UP000607559"/>
    </source>
</evidence>
<reference evidence="11" key="2">
    <citation type="submission" date="2020-09" db="EMBL/GenBank/DDBJ databases">
        <authorList>
            <person name="Sun Q."/>
            <person name="Zhou Y."/>
        </authorList>
    </citation>
    <scope>NUCLEOTIDE SEQUENCE</scope>
    <source>
        <strain evidence="11">CGMCC 1.15448</strain>
    </source>
</reference>
<organism evidence="11 12">
    <name type="scientific">Puia dinghuensis</name>
    <dbReference type="NCBI Taxonomy" id="1792502"/>
    <lineage>
        <taxon>Bacteria</taxon>
        <taxon>Pseudomonadati</taxon>
        <taxon>Bacteroidota</taxon>
        <taxon>Chitinophagia</taxon>
        <taxon>Chitinophagales</taxon>
        <taxon>Chitinophagaceae</taxon>
        <taxon>Puia</taxon>
    </lineage>
</organism>
<evidence type="ECO:0000259" key="10">
    <source>
        <dbReference type="Pfam" id="PF04389"/>
    </source>
</evidence>
<reference evidence="11" key="1">
    <citation type="journal article" date="2014" name="Int. J. Syst. Evol. Microbiol.">
        <title>Complete genome sequence of Corynebacterium casei LMG S-19264T (=DSM 44701T), isolated from a smear-ripened cheese.</title>
        <authorList>
            <consortium name="US DOE Joint Genome Institute (JGI-PGF)"/>
            <person name="Walter F."/>
            <person name="Albersmeier A."/>
            <person name="Kalinowski J."/>
            <person name="Ruckert C."/>
        </authorList>
    </citation>
    <scope>NUCLEOTIDE SEQUENCE</scope>
    <source>
        <strain evidence="11">CGMCC 1.15448</strain>
    </source>
</reference>
<dbReference type="EMBL" id="BMJC01000002">
    <property type="protein sequence ID" value="GGB00448.1"/>
    <property type="molecule type" value="Genomic_DNA"/>
</dbReference>
<gene>
    <name evidence="11" type="ORF">GCM10011511_24650</name>
</gene>
<feature type="transmembrane region" description="Helical" evidence="9">
    <location>
        <begin position="354"/>
        <end position="378"/>
    </location>
</feature>
<evidence type="ECO:0000313" key="11">
    <source>
        <dbReference type="EMBL" id="GGB00448.1"/>
    </source>
</evidence>
<comment type="function">
    <text evidence="1">May be involved in vacuolar sorting and osmoregulation.</text>
</comment>
<evidence type="ECO:0000256" key="1">
    <source>
        <dbReference type="ARBA" id="ARBA00003273"/>
    </source>
</evidence>
<feature type="transmembrane region" description="Helical" evidence="9">
    <location>
        <begin position="323"/>
        <end position="342"/>
    </location>
</feature>
<comment type="subcellular location">
    <subcellularLocation>
        <location evidence="2">Vacuole membrane</location>
        <topology evidence="2">Multi-pass membrane protein</topology>
    </subcellularLocation>
</comment>
<evidence type="ECO:0000256" key="3">
    <source>
        <dbReference type="ARBA" id="ARBA00010918"/>
    </source>
</evidence>
<feature type="transmembrane region" description="Helical" evidence="9">
    <location>
        <begin position="497"/>
        <end position="520"/>
    </location>
</feature>
<evidence type="ECO:0000256" key="6">
    <source>
        <dbReference type="ARBA" id="ARBA00022989"/>
    </source>
</evidence>
<dbReference type="Gene3D" id="3.40.630.10">
    <property type="entry name" value="Zn peptidases"/>
    <property type="match status" value="1"/>
</dbReference>
<dbReference type="GO" id="GO:0006508">
    <property type="term" value="P:proteolysis"/>
    <property type="evidence" value="ECO:0007669"/>
    <property type="project" value="InterPro"/>
</dbReference>
<feature type="domain" description="Peptidase M28" evidence="10">
    <location>
        <begin position="104"/>
        <end position="291"/>
    </location>
</feature>
<dbReference type="GO" id="GO:0008235">
    <property type="term" value="F:metalloexopeptidase activity"/>
    <property type="evidence" value="ECO:0007669"/>
    <property type="project" value="InterPro"/>
</dbReference>
<keyword evidence="9" id="KW-0812">Transmembrane</keyword>
<dbReference type="InterPro" id="IPR045175">
    <property type="entry name" value="M28_fam"/>
</dbReference>
<keyword evidence="12" id="KW-1185">Reference proteome</keyword>
<evidence type="ECO:0000256" key="9">
    <source>
        <dbReference type="SAM" id="Phobius"/>
    </source>
</evidence>
<keyword evidence="6 9" id="KW-1133">Transmembrane helix</keyword>
<keyword evidence="9" id="KW-0472">Membrane</keyword>
<protein>
    <recommendedName>
        <fullName evidence="4">Vacuolar membrane protease</fullName>
    </recommendedName>
    <alternativeName>
        <fullName evidence="8">FXNA-related family protease 1</fullName>
    </alternativeName>
</protein>
<dbReference type="PANTHER" id="PTHR12147">
    <property type="entry name" value="METALLOPEPTIDASE M28 FAMILY MEMBER"/>
    <property type="match status" value="1"/>
</dbReference>
<accession>A0A8J2XT25</accession>